<dbReference type="EMBL" id="FOHT01000046">
    <property type="protein sequence ID" value="SEU10975.1"/>
    <property type="molecule type" value="Genomic_DNA"/>
</dbReference>
<dbReference type="STRING" id="1168034.FH5T_02020"/>
<dbReference type="Proteomes" id="UP000181981">
    <property type="component" value="Unassembled WGS sequence"/>
</dbReference>
<reference evidence="4 6" key="2">
    <citation type="submission" date="2016-10" db="EMBL/GenBank/DDBJ databases">
        <authorList>
            <person name="de Groot N.N."/>
        </authorList>
    </citation>
    <scope>NUCLEOTIDE SEQUENCE [LARGE SCALE GENOMIC DNA]</scope>
    <source>
        <strain evidence="4 6">DSM 25947</strain>
    </source>
</reference>
<dbReference type="EMBL" id="CP007451">
    <property type="protein sequence ID" value="AHW58762.1"/>
    <property type="molecule type" value="Genomic_DNA"/>
</dbReference>
<evidence type="ECO:0000313" key="6">
    <source>
        <dbReference type="Proteomes" id="UP000181981"/>
    </source>
</evidence>
<dbReference type="Gene3D" id="2.60.40.10">
    <property type="entry name" value="Immunoglobulins"/>
    <property type="match status" value="6"/>
</dbReference>
<sequence>MKIEMKSKHYILTLIIVFSTLSSSMLFTACEKDDEMLETDQMGSKEITLKSYGPSPAMRGGELRFIGTNLDQVTSIDIPGATGLTDITVVTQYEIRVTIPQSAEPGIVKLNFPEGSISSQSVLSYSEPISIDSFEPAQVKAGQKLAISGEYLNNVEEVILADGIHVLKKDFLKQTREAIELTIPEEAQTGKIIVSDGADLLSGGEEIPTWIYSSSDLTVVLPSISTISPNPVKAGSLVAITGSDLDLVKSVVFKGDFMVDSFQTQTATKIELNVPERTEDGLLVIIPASGVEVRSESELIMVVPELNVSPTTIKNGGEIIVNGTDLDLIEKVIFEGGIEGTISDQTVTEMTVVVPDEAISGVVRFVTKALKEVNGPELTLIDPVFSSFAPQEAKANMSITIEGTDLDLVVDVVFSGGLSGTIESQSETQLQVGIPVGASSGIIELVAKNGERIFSPSEITITANLPEITGFAENKGTPGEILTIQGTNLLLIKELIFPGNIKATAYGIKTDETVQVYVPQDATTGYGNITLITYEGEQGLSPEIFIGGTDPITDATIMVMDFEQHGDHNGSWDNSWSGSSEILTENGNTFIRYTSSFDGWALNCNHQSNGAPAPVIQNIENYILKFDIRIEEGVTGAENAQLQFVFADQWSYWYGPNLFPSETGGDWITVSVPVSTWGLTGTFDLSSGTNGLYGGIIPAGISIDNLRFDPI</sequence>
<feature type="domain" description="Surface glycan-binding protein B xyloglucan binding" evidence="2">
    <location>
        <begin position="554"/>
        <end position="680"/>
    </location>
</feature>
<dbReference type="AlphaFoldDB" id="X5DEH6"/>
<dbReference type="InterPro" id="IPR002909">
    <property type="entry name" value="IPT_dom"/>
</dbReference>
<dbReference type="Pfam" id="PF18329">
    <property type="entry name" value="SGBP_B_XBD"/>
    <property type="match status" value="1"/>
</dbReference>
<dbReference type="Pfam" id="PF01833">
    <property type="entry name" value="TIG"/>
    <property type="match status" value="1"/>
</dbReference>
<evidence type="ECO:0000313" key="5">
    <source>
        <dbReference type="Proteomes" id="UP000023772"/>
    </source>
</evidence>
<dbReference type="InterPro" id="IPR014756">
    <property type="entry name" value="Ig_E-set"/>
</dbReference>
<organism evidence="4 6">
    <name type="scientific">Draconibacterium orientale</name>
    <dbReference type="NCBI Taxonomy" id="1168034"/>
    <lineage>
        <taxon>Bacteria</taxon>
        <taxon>Pseudomonadati</taxon>
        <taxon>Bacteroidota</taxon>
        <taxon>Bacteroidia</taxon>
        <taxon>Marinilabiliales</taxon>
        <taxon>Prolixibacteraceae</taxon>
        <taxon>Draconibacterium</taxon>
    </lineage>
</organism>
<keyword evidence="5" id="KW-1185">Reference proteome</keyword>
<evidence type="ECO:0000313" key="3">
    <source>
        <dbReference type="EMBL" id="AHW58762.1"/>
    </source>
</evidence>
<dbReference type="InterPro" id="IPR040475">
    <property type="entry name" value="SGBP_B_XBD"/>
</dbReference>
<proteinExistence type="predicted"/>
<dbReference type="HOGENOM" id="CLU_023910_0_0_10"/>
<name>X5DEH6_9BACT</name>
<evidence type="ECO:0000259" key="1">
    <source>
        <dbReference type="Pfam" id="PF01833"/>
    </source>
</evidence>
<accession>X5DEH6</accession>
<reference evidence="3 5" key="1">
    <citation type="submission" date="2014-03" db="EMBL/GenBank/DDBJ databases">
        <title>Complete genome sequence of a deeply braunched marine Bacteroidia bacterium Draconibacterium orientale type strain FH5T.</title>
        <authorList>
            <person name="Li X."/>
            <person name="Wang X."/>
            <person name="Xie Z."/>
            <person name="Du Z."/>
            <person name="Chen G."/>
        </authorList>
    </citation>
    <scope>NUCLEOTIDE SEQUENCE [LARGE SCALE GENOMIC DNA]</scope>
    <source>
        <strain evidence="3 5">FH5</strain>
    </source>
</reference>
<dbReference type="OrthoDB" id="660167at2"/>
<evidence type="ECO:0000259" key="2">
    <source>
        <dbReference type="Pfam" id="PF18329"/>
    </source>
</evidence>
<dbReference type="InterPro" id="IPR013783">
    <property type="entry name" value="Ig-like_fold"/>
</dbReference>
<dbReference type="SUPFAM" id="SSF81296">
    <property type="entry name" value="E set domains"/>
    <property type="match status" value="3"/>
</dbReference>
<dbReference type="KEGG" id="dori:FH5T_02020"/>
<dbReference type="Proteomes" id="UP000023772">
    <property type="component" value="Chromosome"/>
</dbReference>
<evidence type="ECO:0000313" key="4">
    <source>
        <dbReference type="EMBL" id="SEU10975.1"/>
    </source>
</evidence>
<protein>
    <submittedName>
        <fullName evidence="4">IPT/TIG domain-containing protein</fullName>
    </submittedName>
</protein>
<dbReference type="GO" id="GO:0030247">
    <property type="term" value="F:polysaccharide binding"/>
    <property type="evidence" value="ECO:0007669"/>
    <property type="project" value="InterPro"/>
</dbReference>
<feature type="domain" description="IPT/TIG" evidence="1">
    <location>
        <begin position="222"/>
        <end position="287"/>
    </location>
</feature>
<dbReference type="eggNOG" id="COG3210">
    <property type="taxonomic scope" value="Bacteria"/>
</dbReference>
<dbReference type="PROSITE" id="PS51257">
    <property type="entry name" value="PROKAR_LIPOPROTEIN"/>
    <property type="match status" value="1"/>
</dbReference>
<gene>
    <name evidence="3" type="ORF">FH5T_02020</name>
    <name evidence="4" type="ORF">SAMN05444285_14616</name>
</gene>